<dbReference type="Pfam" id="PF00135">
    <property type="entry name" value="COesterase"/>
    <property type="match status" value="1"/>
</dbReference>
<gene>
    <name evidence="6" type="ORF">ONB1V03_LOCUS12326</name>
</gene>
<evidence type="ECO:0000313" key="6">
    <source>
        <dbReference type="EMBL" id="CAD7655683.1"/>
    </source>
</evidence>
<dbReference type="InterPro" id="IPR002018">
    <property type="entry name" value="CarbesteraseB"/>
</dbReference>
<dbReference type="InterPro" id="IPR050654">
    <property type="entry name" value="AChE-related_enzymes"/>
</dbReference>
<evidence type="ECO:0000256" key="2">
    <source>
        <dbReference type="ARBA" id="ARBA00022487"/>
    </source>
</evidence>
<feature type="domain" description="Carboxylesterase type B" evidence="5">
    <location>
        <begin position="1"/>
        <end position="163"/>
    </location>
</feature>
<dbReference type="GO" id="GO:0005886">
    <property type="term" value="C:plasma membrane"/>
    <property type="evidence" value="ECO:0007669"/>
    <property type="project" value="TreeGrafter"/>
</dbReference>
<evidence type="ECO:0000256" key="1">
    <source>
        <dbReference type="ARBA" id="ARBA00005964"/>
    </source>
</evidence>
<keyword evidence="7" id="KW-1185">Reference proteome</keyword>
<dbReference type="GO" id="GO:0005615">
    <property type="term" value="C:extracellular space"/>
    <property type="evidence" value="ECO:0007669"/>
    <property type="project" value="TreeGrafter"/>
</dbReference>
<proteinExistence type="inferred from homology"/>
<keyword evidence="4" id="KW-0325">Glycoprotein</keyword>
<dbReference type="SUPFAM" id="SSF53474">
    <property type="entry name" value="alpha/beta-Hydrolases"/>
    <property type="match status" value="1"/>
</dbReference>
<name>A0A7R9M9R9_9ACAR</name>
<comment type="similarity">
    <text evidence="1">Belongs to the type-B carboxylesterase/lipase family.</text>
</comment>
<keyword evidence="3" id="KW-0378">Hydrolase</keyword>
<evidence type="ECO:0000256" key="4">
    <source>
        <dbReference type="ARBA" id="ARBA00023180"/>
    </source>
</evidence>
<dbReference type="AlphaFoldDB" id="A0A7R9M9R9"/>
<reference evidence="6" key="1">
    <citation type="submission" date="2020-11" db="EMBL/GenBank/DDBJ databases">
        <authorList>
            <person name="Tran Van P."/>
        </authorList>
    </citation>
    <scope>NUCLEOTIDE SEQUENCE</scope>
</reference>
<organism evidence="6">
    <name type="scientific">Oppiella nova</name>
    <dbReference type="NCBI Taxonomy" id="334625"/>
    <lineage>
        <taxon>Eukaryota</taxon>
        <taxon>Metazoa</taxon>
        <taxon>Ecdysozoa</taxon>
        <taxon>Arthropoda</taxon>
        <taxon>Chelicerata</taxon>
        <taxon>Arachnida</taxon>
        <taxon>Acari</taxon>
        <taxon>Acariformes</taxon>
        <taxon>Sarcoptiformes</taxon>
        <taxon>Oribatida</taxon>
        <taxon>Brachypylina</taxon>
        <taxon>Oppioidea</taxon>
        <taxon>Oppiidae</taxon>
        <taxon>Oppiella</taxon>
    </lineage>
</organism>
<evidence type="ECO:0000256" key="3">
    <source>
        <dbReference type="ARBA" id="ARBA00022801"/>
    </source>
</evidence>
<dbReference type="PANTHER" id="PTHR43918">
    <property type="entry name" value="ACETYLCHOLINESTERASE"/>
    <property type="match status" value="1"/>
</dbReference>
<protein>
    <recommendedName>
        <fullName evidence="5">Carboxylesterase type B domain-containing protein</fullName>
    </recommendedName>
</protein>
<dbReference type="GO" id="GO:0003990">
    <property type="term" value="F:acetylcholinesterase activity"/>
    <property type="evidence" value="ECO:0007669"/>
    <property type="project" value="TreeGrafter"/>
</dbReference>
<accession>A0A7R9M9R9</accession>
<evidence type="ECO:0000313" key="7">
    <source>
        <dbReference type="Proteomes" id="UP000728032"/>
    </source>
</evidence>
<evidence type="ECO:0000259" key="5">
    <source>
        <dbReference type="Pfam" id="PF00135"/>
    </source>
</evidence>
<dbReference type="InterPro" id="IPR029058">
    <property type="entry name" value="AB_hydrolase_fold"/>
</dbReference>
<dbReference type="EMBL" id="CAJPVJ010009871">
    <property type="protein sequence ID" value="CAG2172870.1"/>
    <property type="molecule type" value="Genomic_DNA"/>
</dbReference>
<sequence length="203" mass="22719">MVGVTKDEGPLLAVMLFPEMRAPGLTVETFKNVVNRLYDEYRNIDVEEVSDYYLKSIDTTNESQMKGALSALYGDLVFTCATYHFAKQFAKSGQNSNFYANLGFTVCSGDTICHGADLPYVFGSPLVSQKMFTETDYDFSIEIMKMLTDFAKNGKPHNVWPKLIDISDANSVPKVKDLNPNDMSLVLDNPYGSTCDGIWSNYF</sequence>
<dbReference type="EMBL" id="OC924696">
    <property type="protein sequence ID" value="CAD7655683.1"/>
    <property type="molecule type" value="Genomic_DNA"/>
</dbReference>
<dbReference type="PANTHER" id="PTHR43918:SF4">
    <property type="entry name" value="CARBOXYLIC ESTER HYDROLASE"/>
    <property type="match status" value="1"/>
</dbReference>
<dbReference type="Proteomes" id="UP000728032">
    <property type="component" value="Unassembled WGS sequence"/>
</dbReference>
<dbReference type="Gene3D" id="3.40.50.1820">
    <property type="entry name" value="alpha/beta hydrolase"/>
    <property type="match status" value="1"/>
</dbReference>
<dbReference type="GO" id="GO:0019695">
    <property type="term" value="P:choline metabolic process"/>
    <property type="evidence" value="ECO:0007669"/>
    <property type="project" value="TreeGrafter"/>
</dbReference>
<dbReference type="OrthoDB" id="6514353at2759"/>
<keyword evidence="2" id="KW-0719">Serine esterase</keyword>
<dbReference type="GO" id="GO:0006581">
    <property type="term" value="P:acetylcholine catabolic process"/>
    <property type="evidence" value="ECO:0007669"/>
    <property type="project" value="TreeGrafter"/>
</dbReference>